<evidence type="ECO:0000256" key="4">
    <source>
        <dbReference type="ARBA" id="ARBA00023015"/>
    </source>
</evidence>
<comment type="subunit">
    <text evidence="8">Component of the Mediator complex.</text>
</comment>
<dbReference type="GO" id="GO:0070847">
    <property type="term" value="C:core mediator complex"/>
    <property type="evidence" value="ECO:0007669"/>
    <property type="project" value="TreeGrafter"/>
</dbReference>
<reference evidence="10 11" key="1">
    <citation type="submission" date="2013-03" db="EMBL/GenBank/DDBJ databases">
        <title>The Genome Sequence of Capronia coronata CBS 617.96.</title>
        <authorList>
            <consortium name="The Broad Institute Genomics Platform"/>
            <person name="Cuomo C."/>
            <person name="de Hoog S."/>
            <person name="Gorbushina A."/>
            <person name="Walker B."/>
            <person name="Young S.K."/>
            <person name="Zeng Q."/>
            <person name="Gargeya S."/>
            <person name="Fitzgerald M."/>
            <person name="Haas B."/>
            <person name="Abouelleil A."/>
            <person name="Allen A.W."/>
            <person name="Alvarado L."/>
            <person name="Arachchi H.M."/>
            <person name="Berlin A.M."/>
            <person name="Chapman S.B."/>
            <person name="Gainer-Dewar J."/>
            <person name="Goldberg J."/>
            <person name="Griggs A."/>
            <person name="Gujja S."/>
            <person name="Hansen M."/>
            <person name="Howarth C."/>
            <person name="Imamovic A."/>
            <person name="Ireland A."/>
            <person name="Larimer J."/>
            <person name="McCowan C."/>
            <person name="Murphy C."/>
            <person name="Pearson M."/>
            <person name="Poon T.W."/>
            <person name="Priest M."/>
            <person name="Roberts A."/>
            <person name="Saif S."/>
            <person name="Shea T."/>
            <person name="Sisk P."/>
            <person name="Sykes S."/>
            <person name="Wortman J."/>
            <person name="Nusbaum C."/>
            <person name="Birren B."/>
        </authorList>
    </citation>
    <scope>NUCLEOTIDE SEQUENCE [LARGE SCALE GENOMIC DNA]</scope>
    <source>
        <strain evidence="10 11">CBS 617.96</strain>
    </source>
</reference>
<dbReference type="STRING" id="1182541.W9YI72"/>
<name>W9YI72_9EURO</name>
<feature type="compositionally biased region" description="Basic and acidic residues" evidence="9">
    <location>
        <begin position="105"/>
        <end position="132"/>
    </location>
</feature>
<evidence type="ECO:0000313" key="10">
    <source>
        <dbReference type="EMBL" id="EXJ81994.1"/>
    </source>
</evidence>
<evidence type="ECO:0000256" key="5">
    <source>
        <dbReference type="ARBA" id="ARBA00023163"/>
    </source>
</evidence>
<keyword evidence="6 8" id="KW-0539">Nucleus</keyword>
<dbReference type="PANTHER" id="PTHR13321">
    <property type="entry name" value="MEDIATOR OF RNA POLYMERASE II TRANSCRIPTION, SUBUNIT 18"/>
    <property type="match status" value="1"/>
</dbReference>
<dbReference type="PANTHER" id="PTHR13321:SF2">
    <property type="entry name" value="MEDIATOR OF RNA POLYMERASE II TRANSCRIPTION SUBUNIT 18"/>
    <property type="match status" value="1"/>
</dbReference>
<gene>
    <name evidence="8" type="primary">MED18</name>
    <name evidence="10" type="ORF">A1O1_08062</name>
</gene>
<dbReference type="GO" id="GO:0006357">
    <property type="term" value="P:regulation of transcription by RNA polymerase II"/>
    <property type="evidence" value="ECO:0007669"/>
    <property type="project" value="InterPro"/>
</dbReference>
<dbReference type="Proteomes" id="UP000019484">
    <property type="component" value="Unassembled WGS sequence"/>
</dbReference>
<evidence type="ECO:0000256" key="1">
    <source>
        <dbReference type="ARBA" id="ARBA00004123"/>
    </source>
</evidence>
<sequence length="277" mass="30835">MHEFALYGQVSRDDHHRTLQQLAGYTRMQPQETVEIHLVFKPRTPAGLDHLPSAGGSQGVMQQDVQKLKTMLNAGLFYLQLVGEVVPDKPKGTENDEDVAMSNGDGDHAESDRSADEKSAVRWSLDFKDTPEPGKQPVSTRLVSRISMTDGDFVRFLDNFGYEYVSRYIVVGSKFYDHDTTLFVHKVLRLSQISADEAVRDTSFLPNITELPELDGSGGYTIQASIDVVDGNNPELKERATRQLLALKEALKQAVDLTPGDRLSLDTRVPVTSTRTQ</sequence>
<keyword evidence="11" id="KW-1185">Reference proteome</keyword>
<keyword evidence="4 8" id="KW-0805">Transcription regulation</keyword>
<dbReference type="GO" id="GO:0003712">
    <property type="term" value="F:transcription coregulator activity"/>
    <property type="evidence" value="ECO:0007669"/>
    <property type="project" value="InterPro"/>
</dbReference>
<dbReference type="AlphaFoldDB" id="W9YI72"/>
<evidence type="ECO:0000256" key="6">
    <source>
        <dbReference type="ARBA" id="ARBA00023242"/>
    </source>
</evidence>
<dbReference type="eggNOG" id="ENOG502RXWG">
    <property type="taxonomic scope" value="Eukaryota"/>
</dbReference>
<proteinExistence type="inferred from homology"/>
<dbReference type="InterPro" id="IPR019095">
    <property type="entry name" value="Mediator_Med18"/>
</dbReference>
<evidence type="ECO:0000256" key="9">
    <source>
        <dbReference type="SAM" id="MobiDB-lite"/>
    </source>
</evidence>
<dbReference type="GO" id="GO:0016592">
    <property type="term" value="C:mediator complex"/>
    <property type="evidence" value="ECO:0007669"/>
    <property type="project" value="InterPro"/>
</dbReference>
<evidence type="ECO:0000313" key="11">
    <source>
        <dbReference type="Proteomes" id="UP000019484"/>
    </source>
</evidence>
<evidence type="ECO:0000256" key="8">
    <source>
        <dbReference type="RuleBase" id="RU364150"/>
    </source>
</evidence>
<evidence type="ECO:0000256" key="7">
    <source>
        <dbReference type="ARBA" id="ARBA00032012"/>
    </source>
</evidence>
<dbReference type="RefSeq" id="XP_007727115.1">
    <property type="nucleotide sequence ID" value="XM_007728925.1"/>
</dbReference>
<keyword evidence="8" id="KW-0010">Activator</keyword>
<protein>
    <recommendedName>
        <fullName evidence="3 8">Mediator of RNA polymerase II transcription subunit 18</fullName>
    </recommendedName>
    <alternativeName>
        <fullName evidence="7 8">Mediator complex subunit 18</fullName>
    </alternativeName>
</protein>
<dbReference type="Pfam" id="PF09637">
    <property type="entry name" value="Med18"/>
    <property type="match status" value="1"/>
</dbReference>
<dbReference type="GeneID" id="19162914"/>
<comment type="subcellular location">
    <subcellularLocation>
        <location evidence="1 8">Nucleus</location>
    </subcellularLocation>
</comment>
<dbReference type="OrthoDB" id="5348092at2759"/>
<keyword evidence="5 8" id="KW-0804">Transcription</keyword>
<comment type="similarity">
    <text evidence="2 8">Belongs to the Mediator complex subunit 18 family.</text>
</comment>
<comment type="caution">
    <text evidence="10">The sequence shown here is derived from an EMBL/GenBank/DDBJ whole genome shotgun (WGS) entry which is preliminary data.</text>
</comment>
<dbReference type="Gene3D" id="2.40.320.10">
    <property type="entry name" value="Hypothetical Protein Pfu-838710-001"/>
    <property type="match status" value="1"/>
</dbReference>
<accession>W9YI72</accession>
<organism evidence="10 11">
    <name type="scientific">Capronia coronata CBS 617.96</name>
    <dbReference type="NCBI Taxonomy" id="1182541"/>
    <lineage>
        <taxon>Eukaryota</taxon>
        <taxon>Fungi</taxon>
        <taxon>Dikarya</taxon>
        <taxon>Ascomycota</taxon>
        <taxon>Pezizomycotina</taxon>
        <taxon>Eurotiomycetes</taxon>
        <taxon>Chaetothyriomycetidae</taxon>
        <taxon>Chaetothyriales</taxon>
        <taxon>Herpotrichiellaceae</taxon>
        <taxon>Capronia</taxon>
    </lineage>
</organism>
<evidence type="ECO:0000256" key="2">
    <source>
        <dbReference type="ARBA" id="ARBA00009814"/>
    </source>
</evidence>
<comment type="function">
    <text evidence="8">Component of the Mediator complex, a coactivator involved in the regulated transcription of nearly all RNA polymerase II-dependent genes. Mediator functions as a bridge to convey information from gene-specific regulatory proteins to the basal RNA polymerase II transcription machinery. Mediator is recruited to promoters by direct interactions with regulatory proteins and serves as a scaffold for the assembly of a functional preinitiation complex with RNA polymerase II and the general transcription factors.</text>
</comment>
<dbReference type="GO" id="GO:0006369">
    <property type="term" value="P:termination of RNA polymerase II transcription"/>
    <property type="evidence" value="ECO:0007669"/>
    <property type="project" value="TreeGrafter"/>
</dbReference>
<feature type="region of interest" description="Disordered" evidence="9">
    <location>
        <begin position="88"/>
        <end position="138"/>
    </location>
</feature>
<dbReference type="EMBL" id="AMWN01000007">
    <property type="protein sequence ID" value="EXJ81994.1"/>
    <property type="molecule type" value="Genomic_DNA"/>
</dbReference>
<evidence type="ECO:0000256" key="3">
    <source>
        <dbReference type="ARBA" id="ARBA00019612"/>
    </source>
</evidence>
<dbReference type="HOGENOM" id="CLU_084516_0_0_1"/>